<feature type="transmembrane region" description="Helical" evidence="1">
    <location>
        <begin position="97"/>
        <end position="117"/>
    </location>
</feature>
<keyword evidence="1" id="KW-0472">Membrane</keyword>
<gene>
    <name evidence="2" type="ORF">NCTC10684_00882</name>
</gene>
<evidence type="ECO:0000256" key="1">
    <source>
        <dbReference type="SAM" id="Phobius"/>
    </source>
</evidence>
<dbReference type="OrthoDB" id="8115544at2"/>
<keyword evidence="1" id="KW-1133">Transmembrane helix</keyword>
<dbReference type="RefSeq" id="WP_115730151.1">
    <property type="nucleotide sequence ID" value="NZ_BAAAVY010000019.1"/>
</dbReference>
<sequence>MAEGKTKGFDATLTALRGVLIAAAALVAFFYPSQAVQLLVLVGGGLLLVDGILGLVTLDRSPPRTTGQTLGLIRNLLSIAAGAIVIASGLLTSIFTLSALTWIVGLLALLVGLIEMASSFLDSERQTRLWPTLVGGAVYAAFGLALMFVPLSSAETLLRIAMILMLAYALLLFYRAWSIRAAR</sequence>
<evidence type="ECO:0000313" key="3">
    <source>
        <dbReference type="Proteomes" id="UP000254701"/>
    </source>
</evidence>
<feature type="transmembrane region" description="Helical" evidence="1">
    <location>
        <begin position="129"/>
        <end position="151"/>
    </location>
</feature>
<dbReference type="Pfam" id="PF03729">
    <property type="entry name" value="DUF308"/>
    <property type="match status" value="2"/>
</dbReference>
<dbReference type="InterPro" id="IPR005325">
    <property type="entry name" value="DUF308_memb"/>
</dbReference>
<feature type="transmembrane region" description="Helical" evidence="1">
    <location>
        <begin position="12"/>
        <end position="32"/>
    </location>
</feature>
<reference evidence="2 3" key="1">
    <citation type="submission" date="2018-06" db="EMBL/GenBank/DDBJ databases">
        <authorList>
            <consortium name="Pathogen Informatics"/>
            <person name="Doyle S."/>
        </authorList>
    </citation>
    <scope>NUCLEOTIDE SEQUENCE [LARGE SCALE GENOMIC DNA]</scope>
    <source>
        <strain evidence="2 3">NCTC10684</strain>
    </source>
</reference>
<feature type="transmembrane region" description="Helical" evidence="1">
    <location>
        <begin position="70"/>
        <end position="91"/>
    </location>
</feature>
<feature type="transmembrane region" description="Helical" evidence="1">
    <location>
        <begin position="157"/>
        <end position="177"/>
    </location>
</feature>
<accession>A0A380WFI1</accession>
<name>A0A380WFI1_AMIAI</name>
<protein>
    <submittedName>
        <fullName evidence="2">Uncharacterized conserved protein</fullName>
    </submittedName>
</protein>
<proteinExistence type="predicted"/>
<dbReference type="EMBL" id="UFSM01000001">
    <property type="protein sequence ID" value="SUU87680.1"/>
    <property type="molecule type" value="Genomic_DNA"/>
</dbReference>
<organism evidence="2 3">
    <name type="scientific">Aminobacter aminovorans</name>
    <name type="common">Chelatobacter heintzii</name>
    <dbReference type="NCBI Taxonomy" id="83263"/>
    <lineage>
        <taxon>Bacteria</taxon>
        <taxon>Pseudomonadati</taxon>
        <taxon>Pseudomonadota</taxon>
        <taxon>Alphaproteobacteria</taxon>
        <taxon>Hyphomicrobiales</taxon>
        <taxon>Phyllobacteriaceae</taxon>
        <taxon>Aminobacter</taxon>
    </lineage>
</organism>
<dbReference type="Proteomes" id="UP000254701">
    <property type="component" value="Unassembled WGS sequence"/>
</dbReference>
<evidence type="ECO:0000313" key="2">
    <source>
        <dbReference type="EMBL" id="SUU87680.1"/>
    </source>
</evidence>
<feature type="transmembrane region" description="Helical" evidence="1">
    <location>
        <begin position="38"/>
        <end position="58"/>
    </location>
</feature>
<dbReference type="AlphaFoldDB" id="A0A380WFI1"/>
<keyword evidence="1" id="KW-0812">Transmembrane</keyword>